<comment type="caution">
    <text evidence="1">The sequence shown here is derived from an EMBL/GenBank/DDBJ whole genome shotgun (WGS) entry which is preliminary data.</text>
</comment>
<dbReference type="AlphaFoldDB" id="A0A934KBS6"/>
<name>A0A934KBS6_9BACT</name>
<proteinExistence type="predicted"/>
<reference evidence="1" key="1">
    <citation type="submission" date="2020-10" db="EMBL/GenBank/DDBJ databases">
        <title>Ca. Dormibacterota MAGs.</title>
        <authorList>
            <person name="Montgomery K."/>
        </authorList>
    </citation>
    <scope>NUCLEOTIDE SEQUENCE [LARGE SCALE GENOMIC DNA]</scope>
    <source>
        <strain evidence="1">SC8812_S17_10</strain>
    </source>
</reference>
<accession>A0A934KBS6</accession>
<dbReference type="Gene3D" id="3.20.20.70">
    <property type="entry name" value="Aldolase class I"/>
    <property type="match status" value="1"/>
</dbReference>
<gene>
    <name evidence="1" type="ORF">JF922_19235</name>
</gene>
<evidence type="ECO:0000313" key="1">
    <source>
        <dbReference type="EMBL" id="MBJ7600193.1"/>
    </source>
</evidence>
<keyword evidence="2" id="KW-1185">Reference proteome</keyword>
<sequence length="325" mass="36243">MGARALRLQRRPDEWRVDQRRPCSDVPPVQGACRHLIDGPGELNDARWNGTLERTREATAKTEAAIERLCGEGAPPSLIITLHRANATTEKLPVMHDWLRRLEAMGVTSLRLHVLEVDQAGVGAAYALSTEENLIAFSSFARLENELITLRLDLFEDMRNLLFGTDDSSTCVWNACDPYTTRAVRGVEGRGQSSNCGRTNKDGVDFAKAAAEGFERYIALYHTPQENGGCRGCRFFLMCKGQCPGTAIDGDWRNRTEHCELWKALFRHLEDRALDESRVPLSASPERQDIEATFLSLWAQGQNTTIAGVRRQMAERDQTAAPANA</sequence>
<evidence type="ECO:0000313" key="2">
    <source>
        <dbReference type="Proteomes" id="UP000612893"/>
    </source>
</evidence>
<dbReference type="RefSeq" id="WP_338203925.1">
    <property type="nucleotide sequence ID" value="NZ_JAEKNR010000190.1"/>
</dbReference>
<dbReference type="InterPro" id="IPR013785">
    <property type="entry name" value="Aldolase_TIM"/>
</dbReference>
<organism evidence="1 2">
    <name type="scientific">Candidatus Nephthysia bennettiae</name>
    <dbReference type="NCBI Taxonomy" id="3127016"/>
    <lineage>
        <taxon>Bacteria</taxon>
        <taxon>Bacillati</taxon>
        <taxon>Candidatus Dormiibacterota</taxon>
        <taxon>Candidatus Dormibacteria</taxon>
        <taxon>Candidatus Dormibacterales</taxon>
        <taxon>Candidatus Dormibacteraceae</taxon>
        <taxon>Candidatus Nephthysia</taxon>
    </lineage>
</organism>
<dbReference type="Proteomes" id="UP000612893">
    <property type="component" value="Unassembled WGS sequence"/>
</dbReference>
<protein>
    <submittedName>
        <fullName evidence="1">Radical SAM protein</fullName>
    </submittedName>
</protein>
<dbReference type="EMBL" id="JAEKNR010000190">
    <property type="protein sequence ID" value="MBJ7600193.1"/>
    <property type="molecule type" value="Genomic_DNA"/>
</dbReference>